<keyword evidence="2" id="KW-0812">Transmembrane</keyword>
<reference evidence="5" key="1">
    <citation type="submission" date="2025-08" db="UniProtKB">
        <authorList>
            <consortium name="RefSeq"/>
        </authorList>
    </citation>
    <scope>IDENTIFICATION</scope>
    <source>
        <strain evidence="5">OHB3-1</strain>
    </source>
</reference>
<dbReference type="InterPro" id="IPR008700">
    <property type="entry name" value="TypeIII_avirulence_cleave"/>
</dbReference>
<dbReference type="OrthoDB" id="850982at2759"/>
<dbReference type="PANTHER" id="PTHR33159:SF6">
    <property type="entry name" value="RPM1-INTERACTING PROTEIN 4"/>
    <property type="match status" value="1"/>
</dbReference>
<dbReference type="RefSeq" id="XP_022146936.1">
    <property type="nucleotide sequence ID" value="XM_022291244.1"/>
</dbReference>
<feature type="compositionally biased region" description="Polar residues" evidence="1">
    <location>
        <begin position="322"/>
        <end position="338"/>
    </location>
</feature>
<dbReference type="PANTHER" id="PTHR33159">
    <property type="entry name" value="RPM1-INTERACTING PROTEIN 4 (RIN4) FAMILY PROTEIN"/>
    <property type="match status" value="1"/>
</dbReference>
<dbReference type="InterPro" id="IPR040387">
    <property type="entry name" value="RIN4/NOI4"/>
</dbReference>
<evidence type="ECO:0000256" key="1">
    <source>
        <dbReference type="SAM" id="MobiDB-lite"/>
    </source>
</evidence>
<dbReference type="KEGG" id="mcha:111016018"/>
<evidence type="ECO:0000256" key="2">
    <source>
        <dbReference type="SAM" id="Phobius"/>
    </source>
</evidence>
<feature type="compositionally biased region" description="Polar residues" evidence="1">
    <location>
        <begin position="197"/>
        <end position="221"/>
    </location>
</feature>
<feature type="domain" description="RIN4 pathogenic type III effector avirulence factor Avr cleavage site" evidence="3">
    <location>
        <begin position="282"/>
        <end position="314"/>
    </location>
</feature>
<keyword evidence="2" id="KW-0472">Membrane</keyword>
<feature type="region of interest" description="Disordered" evidence="1">
    <location>
        <begin position="83"/>
        <end position="340"/>
    </location>
</feature>
<gene>
    <name evidence="5" type="primary">LOC111016018</name>
</gene>
<feature type="transmembrane region" description="Helical" evidence="2">
    <location>
        <begin position="6"/>
        <end position="35"/>
    </location>
</feature>
<dbReference type="AlphaFoldDB" id="A0A6J1D0V2"/>
<feature type="compositionally biased region" description="Polar residues" evidence="1">
    <location>
        <begin position="265"/>
        <end position="277"/>
    </location>
</feature>
<dbReference type="Proteomes" id="UP000504603">
    <property type="component" value="Unplaced"/>
</dbReference>
<dbReference type="GeneID" id="111016018"/>
<feature type="compositionally biased region" description="Basic and acidic residues" evidence="1">
    <location>
        <begin position="122"/>
        <end position="144"/>
    </location>
</feature>
<feature type="domain" description="RIN4 pathogenic type III effector avirulence factor Avr cleavage site" evidence="3">
    <location>
        <begin position="56"/>
        <end position="85"/>
    </location>
</feature>
<keyword evidence="2" id="KW-1133">Transmembrane helix</keyword>
<feature type="compositionally biased region" description="Polar residues" evidence="1">
    <location>
        <begin position="83"/>
        <end position="93"/>
    </location>
</feature>
<dbReference type="Pfam" id="PF05627">
    <property type="entry name" value="AvrRpt-cleavage"/>
    <property type="match status" value="2"/>
</dbReference>
<protein>
    <submittedName>
        <fullName evidence="5">RPM1-interacting protein 4-like isoform X1</fullName>
    </submittedName>
</protein>
<dbReference type="GO" id="GO:0005886">
    <property type="term" value="C:plasma membrane"/>
    <property type="evidence" value="ECO:0007669"/>
    <property type="project" value="TreeGrafter"/>
</dbReference>
<evidence type="ECO:0000259" key="3">
    <source>
        <dbReference type="Pfam" id="PF05627"/>
    </source>
</evidence>
<organism evidence="4 5">
    <name type="scientific">Momordica charantia</name>
    <name type="common">Bitter gourd</name>
    <name type="synonym">Balsam pear</name>
    <dbReference type="NCBI Taxonomy" id="3673"/>
    <lineage>
        <taxon>Eukaryota</taxon>
        <taxon>Viridiplantae</taxon>
        <taxon>Streptophyta</taxon>
        <taxon>Embryophyta</taxon>
        <taxon>Tracheophyta</taxon>
        <taxon>Spermatophyta</taxon>
        <taxon>Magnoliopsida</taxon>
        <taxon>eudicotyledons</taxon>
        <taxon>Gunneridae</taxon>
        <taxon>Pentapetalae</taxon>
        <taxon>rosids</taxon>
        <taxon>fabids</taxon>
        <taxon>Cucurbitales</taxon>
        <taxon>Cucurbitaceae</taxon>
        <taxon>Momordiceae</taxon>
        <taxon>Momordica</taxon>
    </lineage>
</organism>
<keyword evidence="4" id="KW-1185">Reference proteome</keyword>
<feature type="compositionally biased region" description="Polar residues" evidence="1">
    <location>
        <begin position="297"/>
        <end position="307"/>
    </location>
</feature>
<proteinExistence type="predicted"/>
<sequence>MKVNLGIYGGFLAGLLFCLSDFSLSLSLLGCCLFMEVAMHNHIQFVSSSEIKELQRSSQVPEFGKWDSGEDVPYTTYFDNATKAKSQRLNPNDPSVHREEISDTVRSNYEQQKIGEGGVVRRQTESPLHRDALELRGRDYDGIKSVKSQGQQPLRPIHVQEDLSPEDGNMKRHPNPPLDRQRTGQVSFNSPLHRRQGNNTTSSSSKRTVGNSTGSDCSIENSPLHPRQHPRTEGKSAVPSSPLREIRGSISPKGGNRDGLAPSTPVRSRQRSATRGNETPDRSATVPKFGDWDESDPTSSENYTNIFTKVREERTGEGSFPAGTNVSHSNSHNRSGAENSKRCCCFPWGK</sequence>
<name>A0A6J1D0V2_MOMCH</name>
<accession>A0A6J1D0V2</accession>
<evidence type="ECO:0000313" key="5">
    <source>
        <dbReference type="RefSeq" id="XP_022146936.1"/>
    </source>
</evidence>
<evidence type="ECO:0000313" key="4">
    <source>
        <dbReference type="Proteomes" id="UP000504603"/>
    </source>
</evidence>